<dbReference type="GO" id="GO:0004519">
    <property type="term" value="F:endonuclease activity"/>
    <property type="evidence" value="ECO:0007669"/>
    <property type="project" value="UniProtKB-KW"/>
</dbReference>
<evidence type="ECO:0000313" key="3">
    <source>
        <dbReference type="Proteomes" id="UP000672011"/>
    </source>
</evidence>
<reference evidence="3" key="2">
    <citation type="submission" date="2021-04" db="EMBL/GenBank/DDBJ databases">
        <title>Taxonomy of Flavobacteriaceae bacterium ZY171143.</title>
        <authorList>
            <person name="Li F."/>
        </authorList>
    </citation>
    <scope>NUCLEOTIDE SEQUENCE [LARGE SCALE GENOMIC DNA]</scope>
    <source>
        <strain evidence="3">ZY171143</strain>
    </source>
</reference>
<gene>
    <name evidence="2" type="ORF">J9309_03870</name>
</gene>
<dbReference type="PANTHER" id="PTHR42834">
    <property type="entry name" value="ENDONUCLEASE/EXONUCLEASE/PHOSPHATASE FAMILY PROTEIN (AFU_ORTHOLOGUE AFUA_3G09210)"/>
    <property type="match status" value="1"/>
</dbReference>
<keyword evidence="2" id="KW-0378">Hydrolase</keyword>
<dbReference type="SUPFAM" id="SSF56219">
    <property type="entry name" value="DNase I-like"/>
    <property type="match status" value="1"/>
</dbReference>
<dbReference type="InterPro" id="IPR005135">
    <property type="entry name" value="Endo/exonuclease/phosphatase"/>
</dbReference>
<proteinExistence type="predicted"/>
<dbReference type="InterPro" id="IPR036691">
    <property type="entry name" value="Endo/exonu/phosph_ase_sf"/>
</dbReference>
<organism evidence="2 3">
    <name type="scientific">Faecalibacter bovis</name>
    <dbReference type="NCBI Taxonomy" id="2898187"/>
    <lineage>
        <taxon>Bacteria</taxon>
        <taxon>Pseudomonadati</taxon>
        <taxon>Bacteroidota</taxon>
        <taxon>Flavobacteriia</taxon>
        <taxon>Flavobacteriales</taxon>
        <taxon>Weeksellaceae</taxon>
        <taxon>Faecalibacter</taxon>
    </lineage>
</organism>
<dbReference type="Pfam" id="PF19580">
    <property type="entry name" value="Exo_endo_phos_3"/>
    <property type="match status" value="1"/>
</dbReference>
<name>A0ABX7XET8_9FLAO</name>
<feature type="domain" description="Endonuclease/exonuclease/phosphatase" evidence="1">
    <location>
        <begin position="7"/>
        <end position="315"/>
    </location>
</feature>
<keyword evidence="3" id="KW-1185">Reference proteome</keyword>
<evidence type="ECO:0000313" key="2">
    <source>
        <dbReference type="EMBL" id="QTV06477.1"/>
    </source>
</evidence>
<sequence length="317" mass="37178">MKDQKATLAFYNVENFYAKTNSTEHSFLPSNYAKWIDNRYETKVDRISHAISRIGFKETEDLPLFVGLAEVENESVLEDIIKNARLQKANYNYVFYESLDERKINVCCIYQKDRITILKSEPIRVIFKDSSGNKSYTRDVLYVEAEFEREKIYFFVVHLPSKLDQEINQEKRRILLSKIRKQIDLILNENSEAKIVVMGDFNDTPTADNIRLELNTRAKQDEVKYNEIYNPMVGLMSYKRGSLVHKKQWMLFDQIMVTKGFLTVDSRLQFLKADIFDSAFLTQNIDKMGAFPNRTFIGSKYLGGYSDHFPVYAIIKY</sequence>
<accession>A0ABX7XET8</accession>
<dbReference type="EMBL" id="CP072842">
    <property type="protein sequence ID" value="QTV06477.1"/>
    <property type="molecule type" value="Genomic_DNA"/>
</dbReference>
<evidence type="ECO:0000259" key="1">
    <source>
        <dbReference type="Pfam" id="PF19580"/>
    </source>
</evidence>
<dbReference type="RefSeq" id="WP_230477194.1">
    <property type="nucleotide sequence ID" value="NZ_CP072842.1"/>
</dbReference>
<dbReference type="Gene3D" id="3.60.10.10">
    <property type="entry name" value="Endonuclease/exonuclease/phosphatase"/>
    <property type="match status" value="1"/>
</dbReference>
<keyword evidence="2" id="KW-0255">Endonuclease</keyword>
<protein>
    <submittedName>
        <fullName evidence="2">Endonuclease</fullName>
    </submittedName>
</protein>
<dbReference type="Proteomes" id="UP000672011">
    <property type="component" value="Chromosome"/>
</dbReference>
<reference evidence="2 3" key="1">
    <citation type="journal article" date="2021" name="Int. J. Syst. Evol. Microbiol.">
        <title>Faecalibacter bovis sp. nov., isolated from cow faeces.</title>
        <authorList>
            <person name="Li F."/>
            <person name="Zhao W."/>
            <person name="Hong Q."/>
            <person name="Shao Q."/>
            <person name="Song J."/>
            <person name="Yang S."/>
        </authorList>
    </citation>
    <scope>NUCLEOTIDE SEQUENCE [LARGE SCALE GENOMIC DNA]</scope>
    <source>
        <strain evidence="2 3">ZY171143</strain>
    </source>
</reference>
<dbReference type="PANTHER" id="PTHR42834:SF1">
    <property type="entry name" value="ENDONUCLEASE_EXONUCLEASE_PHOSPHATASE FAMILY PROTEIN (AFU_ORTHOLOGUE AFUA_3G09210)"/>
    <property type="match status" value="1"/>
</dbReference>
<keyword evidence="2" id="KW-0540">Nuclease</keyword>